<dbReference type="RefSeq" id="WP_168544875.1">
    <property type="nucleotide sequence ID" value="NZ_BAAAKS010000033.1"/>
</dbReference>
<dbReference type="Proteomes" id="UP000582646">
    <property type="component" value="Unassembled WGS sequence"/>
</dbReference>
<accession>A0A846WXV1</accession>
<evidence type="ECO:0000313" key="3">
    <source>
        <dbReference type="Proteomes" id="UP000582646"/>
    </source>
</evidence>
<dbReference type="EMBL" id="JAAXOQ010000005">
    <property type="protein sequence ID" value="NKY17803.1"/>
    <property type="molecule type" value="Genomic_DNA"/>
</dbReference>
<name>A0A846WXV1_9ACTN</name>
<feature type="region of interest" description="Disordered" evidence="1">
    <location>
        <begin position="26"/>
        <end position="45"/>
    </location>
</feature>
<dbReference type="AlphaFoldDB" id="A0A846WXV1"/>
<keyword evidence="3" id="KW-1185">Reference proteome</keyword>
<comment type="caution">
    <text evidence="2">The sequence shown here is derived from an EMBL/GenBank/DDBJ whole genome shotgun (WGS) entry which is preliminary data.</text>
</comment>
<reference evidence="2 3" key="1">
    <citation type="submission" date="2020-04" db="EMBL/GenBank/DDBJ databases">
        <title>MicrobeNet Type strains.</title>
        <authorList>
            <person name="Nicholson A.C."/>
        </authorList>
    </citation>
    <scope>NUCLEOTIDE SEQUENCE [LARGE SCALE GENOMIC DNA]</scope>
    <source>
        <strain evidence="2 3">DSM 44113</strain>
    </source>
</reference>
<proteinExistence type="predicted"/>
<evidence type="ECO:0000256" key="1">
    <source>
        <dbReference type="SAM" id="MobiDB-lite"/>
    </source>
</evidence>
<gene>
    <name evidence="2" type="ORF">HF999_05380</name>
</gene>
<feature type="compositionally biased region" description="Gly residues" evidence="1">
    <location>
        <begin position="123"/>
        <end position="138"/>
    </location>
</feature>
<organism evidence="2 3">
    <name type="scientific">Tsukamurella spumae</name>
    <dbReference type="NCBI Taxonomy" id="44753"/>
    <lineage>
        <taxon>Bacteria</taxon>
        <taxon>Bacillati</taxon>
        <taxon>Actinomycetota</taxon>
        <taxon>Actinomycetes</taxon>
        <taxon>Mycobacteriales</taxon>
        <taxon>Tsukamurellaceae</taxon>
        <taxon>Tsukamurella</taxon>
    </lineage>
</organism>
<protein>
    <submittedName>
        <fullName evidence="2">Uncharacterized protein</fullName>
    </submittedName>
</protein>
<sequence>MMRACADCGEPTEAYGRCGDCAASPVAQAPGRHPSKSSTARGYGTAWRKLSERARRMQPWCSSCGSHDDLTCDHSPEAWERYLAGKPIRPVDVDVLCRRCNSEKGRARPDASPRPSAPRSGTRGMGVTSGGPTHGGGG</sequence>
<evidence type="ECO:0000313" key="2">
    <source>
        <dbReference type="EMBL" id="NKY17803.1"/>
    </source>
</evidence>
<feature type="region of interest" description="Disordered" evidence="1">
    <location>
        <begin position="103"/>
        <end position="138"/>
    </location>
</feature>